<dbReference type="Proteomes" id="UP000824469">
    <property type="component" value="Unassembled WGS sequence"/>
</dbReference>
<dbReference type="AlphaFoldDB" id="A0AA38GXG5"/>
<organism evidence="1 2">
    <name type="scientific">Taxus chinensis</name>
    <name type="common">Chinese yew</name>
    <name type="synonym">Taxus wallichiana var. chinensis</name>
    <dbReference type="NCBI Taxonomy" id="29808"/>
    <lineage>
        <taxon>Eukaryota</taxon>
        <taxon>Viridiplantae</taxon>
        <taxon>Streptophyta</taxon>
        <taxon>Embryophyta</taxon>
        <taxon>Tracheophyta</taxon>
        <taxon>Spermatophyta</taxon>
        <taxon>Pinopsida</taxon>
        <taxon>Pinidae</taxon>
        <taxon>Conifers II</taxon>
        <taxon>Cupressales</taxon>
        <taxon>Taxaceae</taxon>
        <taxon>Taxus</taxon>
    </lineage>
</organism>
<name>A0AA38GXG5_TAXCH</name>
<dbReference type="EMBL" id="JAHRHJ020000001">
    <property type="protein sequence ID" value="KAH9330569.1"/>
    <property type="molecule type" value="Genomic_DNA"/>
</dbReference>
<feature type="non-terminal residue" evidence="1">
    <location>
        <position position="1"/>
    </location>
</feature>
<evidence type="ECO:0000313" key="2">
    <source>
        <dbReference type="Proteomes" id="UP000824469"/>
    </source>
</evidence>
<feature type="non-terminal residue" evidence="1">
    <location>
        <position position="122"/>
    </location>
</feature>
<evidence type="ECO:0000313" key="1">
    <source>
        <dbReference type="EMBL" id="KAH9330569.1"/>
    </source>
</evidence>
<accession>A0AA38GXG5</accession>
<keyword evidence="2" id="KW-1185">Reference proteome</keyword>
<reference evidence="1 2" key="1">
    <citation type="journal article" date="2021" name="Nat. Plants">
        <title>The Taxus genome provides insights into paclitaxel biosynthesis.</title>
        <authorList>
            <person name="Xiong X."/>
            <person name="Gou J."/>
            <person name="Liao Q."/>
            <person name="Li Y."/>
            <person name="Zhou Q."/>
            <person name="Bi G."/>
            <person name="Li C."/>
            <person name="Du R."/>
            <person name="Wang X."/>
            <person name="Sun T."/>
            <person name="Guo L."/>
            <person name="Liang H."/>
            <person name="Lu P."/>
            <person name="Wu Y."/>
            <person name="Zhang Z."/>
            <person name="Ro D.K."/>
            <person name="Shang Y."/>
            <person name="Huang S."/>
            <person name="Yan J."/>
        </authorList>
    </citation>
    <scope>NUCLEOTIDE SEQUENCE [LARGE SCALE GENOMIC DNA]</scope>
    <source>
        <strain evidence="1">Ta-2019</strain>
    </source>
</reference>
<sequence length="122" mass="13592">SFRKSITTGDRVESVASITRIATKAGNFKDSVLGSTISKAMKIHWVFLGKAVETGVVTKKNVTRCMVKGKCSRYWSAKIVEAQFQKMSTSIYDIMSNLALAGVNCIASQIFQRWMDVLFFKP</sequence>
<comment type="caution">
    <text evidence="1">The sequence shown here is derived from an EMBL/GenBank/DDBJ whole genome shotgun (WGS) entry which is preliminary data.</text>
</comment>
<gene>
    <name evidence="1" type="ORF">KI387_002677</name>
</gene>
<protein>
    <submittedName>
        <fullName evidence="1">Uncharacterized protein</fullName>
    </submittedName>
</protein>
<proteinExistence type="predicted"/>